<keyword evidence="1" id="KW-0732">Signal</keyword>
<sequence length="35" mass="4272">MFFFFFRFGISIVRTFLFQGYFLDPNNFLIVSLNL</sequence>
<proteinExistence type="predicted"/>
<feature type="chain" id="PRO_5015153986" evidence="1">
    <location>
        <begin position="16"/>
        <end position="35"/>
    </location>
</feature>
<reference evidence="2" key="1">
    <citation type="submission" date="2018-02" db="EMBL/GenBank/DDBJ databases">
        <title>Rhizophora mucronata_Transcriptome.</title>
        <authorList>
            <person name="Meera S.P."/>
            <person name="Sreeshan A."/>
            <person name="Augustine A."/>
        </authorList>
    </citation>
    <scope>NUCLEOTIDE SEQUENCE</scope>
    <source>
        <tissue evidence="2">Leaf</tissue>
    </source>
</reference>
<organism evidence="2">
    <name type="scientific">Rhizophora mucronata</name>
    <name type="common">Asiatic mangrove</name>
    <dbReference type="NCBI Taxonomy" id="61149"/>
    <lineage>
        <taxon>Eukaryota</taxon>
        <taxon>Viridiplantae</taxon>
        <taxon>Streptophyta</taxon>
        <taxon>Embryophyta</taxon>
        <taxon>Tracheophyta</taxon>
        <taxon>Spermatophyta</taxon>
        <taxon>Magnoliopsida</taxon>
        <taxon>eudicotyledons</taxon>
        <taxon>Gunneridae</taxon>
        <taxon>Pentapetalae</taxon>
        <taxon>rosids</taxon>
        <taxon>fabids</taxon>
        <taxon>Malpighiales</taxon>
        <taxon>Rhizophoraceae</taxon>
        <taxon>Rhizophora</taxon>
    </lineage>
</organism>
<evidence type="ECO:0000256" key="1">
    <source>
        <dbReference type="SAM" id="SignalP"/>
    </source>
</evidence>
<dbReference type="AlphaFoldDB" id="A0A2P2NDW3"/>
<dbReference type="EMBL" id="GGEC01060189">
    <property type="protein sequence ID" value="MBX40673.1"/>
    <property type="molecule type" value="Transcribed_RNA"/>
</dbReference>
<evidence type="ECO:0000313" key="2">
    <source>
        <dbReference type="EMBL" id="MBX40673.1"/>
    </source>
</evidence>
<feature type="signal peptide" evidence="1">
    <location>
        <begin position="1"/>
        <end position="15"/>
    </location>
</feature>
<protein>
    <submittedName>
        <fullName evidence="2">Uncharacterized protein</fullName>
    </submittedName>
</protein>
<name>A0A2P2NDW3_RHIMU</name>
<accession>A0A2P2NDW3</accession>